<organism evidence="1 2">
    <name type="scientific">Candidatus Nitrosocosmicus oleophilus</name>
    <dbReference type="NCBI Taxonomy" id="1353260"/>
    <lineage>
        <taxon>Archaea</taxon>
        <taxon>Nitrososphaerota</taxon>
        <taxon>Nitrososphaeria</taxon>
        <taxon>Nitrososphaerales</taxon>
        <taxon>Nitrososphaeraceae</taxon>
        <taxon>Candidatus Nitrosocosmicus</taxon>
    </lineage>
</organism>
<dbReference type="AlphaFoldDB" id="A0A654LVJ8"/>
<keyword evidence="2" id="KW-1185">Reference proteome</keyword>
<sequence>MYSILNHVYANRYRKLFSFLYLKLIIDNKSIQKIKFEYMDTYSMNKLEFGVLIFNKKRFGEYLKCP</sequence>
<dbReference type="KEGG" id="taa:NMY3_00185"/>
<proteinExistence type="predicted"/>
<reference evidence="2" key="1">
    <citation type="submission" date="2015-10" db="EMBL/GenBank/DDBJ databases">
        <title>Niche specialization of a soil ammonia-oxidizing archaeon, Candidatus Nitrosocosmicus oleophilus.</title>
        <authorList>
            <person name="Jung M.-Y."/>
            <person name="Rhee S.-K."/>
        </authorList>
    </citation>
    <scope>NUCLEOTIDE SEQUENCE [LARGE SCALE GENOMIC DNA]</scope>
    <source>
        <strain evidence="2">MY3</strain>
    </source>
</reference>
<name>A0A654LVJ8_9ARCH</name>
<evidence type="ECO:0000313" key="2">
    <source>
        <dbReference type="Proteomes" id="UP000058925"/>
    </source>
</evidence>
<protein>
    <submittedName>
        <fullName evidence="1">Uncharacterized protein</fullName>
    </submittedName>
</protein>
<dbReference type="Proteomes" id="UP000058925">
    <property type="component" value="Chromosome"/>
</dbReference>
<dbReference type="EMBL" id="CP012850">
    <property type="protein sequence ID" value="ALI34399.1"/>
    <property type="molecule type" value="Genomic_DNA"/>
</dbReference>
<accession>A0A654LVJ8</accession>
<evidence type="ECO:0000313" key="1">
    <source>
        <dbReference type="EMBL" id="ALI34399.1"/>
    </source>
</evidence>
<gene>
    <name evidence="1" type="ORF">NMY3_00185</name>
</gene>